<reference evidence="2" key="2">
    <citation type="submission" date="2023-06" db="EMBL/GenBank/DDBJ databases">
        <authorList>
            <consortium name="Lawrence Berkeley National Laboratory"/>
            <person name="Haridas S."/>
            <person name="Hensen N."/>
            <person name="Bonometti L."/>
            <person name="Westerberg I."/>
            <person name="Brannstrom I.O."/>
            <person name="Guillou S."/>
            <person name="Cros-Aarteil S."/>
            <person name="Calhoun S."/>
            <person name="Kuo A."/>
            <person name="Mondo S."/>
            <person name="Pangilinan J."/>
            <person name="Riley R."/>
            <person name="Labutti K."/>
            <person name="Andreopoulos B."/>
            <person name="Lipzen A."/>
            <person name="Chen C."/>
            <person name="Yanf M."/>
            <person name="Daum C."/>
            <person name="Ng V."/>
            <person name="Clum A."/>
            <person name="Steindorff A."/>
            <person name="Ohm R."/>
            <person name="Martin F."/>
            <person name="Silar P."/>
            <person name="Natvig D."/>
            <person name="Lalanne C."/>
            <person name="Gautier V."/>
            <person name="Ament-Velasquez S.L."/>
            <person name="Kruys A."/>
            <person name="Hutchinson M.I."/>
            <person name="Powell A.J."/>
            <person name="Barry K."/>
            <person name="Miller A.N."/>
            <person name="Grigoriev I.V."/>
            <person name="Debuchy R."/>
            <person name="Gladieux P."/>
            <person name="Thoren M.H."/>
            <person name="Johannesson H."/>
        </authorList>
    </citation>
    <scope>NUCLEOTIDE SEQUENCE</scope>
    <source>
        <strain evidence="2">CBS 118394</strain>
    </source>
</reference>
<dbReference type="AlphaFoldDB" id="A0AAE0M3E8"/>
<name>A0AAE0M3E8_9PEZI</name>
<accession>A0AAE0M3E8</accession>
<keyword evidence="1" id="KW-0732">Signal</keyword>
<evidence type="ECO:0000313" key="2">
    <source>
        <dbReference type="EMBL" id="KAK3317911.1"/>
    </source>
</evidence>
<dbReference type="EMBL" id="JAUEDM010000004">
    <property type="protein sequence ID" value="KAK3317911.1"/>
    <property type="molecule type" value="Genomic_DNA"/>
</dbReference>
<proteinExistence type="predicted"/>
<protein>
    <submittedName>
        <fullName evidence="2">Uncharacterized protein</fullName>
    </submittedName>
</protein>
<evidence type="ECO:0000256" key="1">
    <source>
        <dbReference type="SAM" id="SignalP"/>
    </source>
</evidence>
<organism evidence="2 3">
    <name type="scientific">Apodospora peruviana</name>
    <dbReference type="NCBI Taxonomy" id="516989"/>
    <lineage>
        <taxon>Eukaryota</taxon>
        <taxon>Fungi</taxon>
        <taxon>Dikarya</taxon>
        <taxon>Ascomycota</taxon>
        <taxon>Pezizomycotina</taxon>
        <taxon>Sordariomycetes</taxon>
        <taxon>Sordariomycetidae</taxon>
        <taxon>Sordariales</taxon>
        <taxon>Lasiosphaeriaceae</taxon>
        <taxon>Apodospora</taxon>
    </lineage>
</organism>
<keyword evidence="3" id="KW-1185">Reference proteome</keyword>
<feature type="chain" id="PRO_5042089807" evidence="1">
    <location>
        <begin position="24"/>
        <end position="111"/>
    </location>
</feature>
<evidence type="ECO:0000313" key="3">
    <source>
        <dbReference type="Proteomes" id="UP001283341"/>
    </source>
</evidence>
<reference evidence="2" key="1">
    <citation type="journal article" date="2023" name="Mol. Phylogenet. Evol.">
        <title>Genome-scale phylogeny and comparative genomics of the fungal order Sordariales.</title>
        <authorList>
            <person name="Hensen N."/>
            <person name="Bonometti L."/>
            <person name="Westerberg I."/>
            <person name="Brannstrom I.O."/>
            <person name="Guillou S."/>
            <person name="Cros-Aarteil S."/>
            <person name="Calhoun S."/>
            <person name="Haridas S."/>
            <person name="Kuo A."/>
            <person name="Mondo S."/>
            <person name="Pangilinan J."/>
            <person name="Riley R."/>
            <person name="LaButti K."/>
            <person name="Andreopoulos B."/>
            <person name="Lipzen A."/>
            <person name="Chen C."/>
            <person name="Yan M."/>
            <person name="Daum C."/>
            <person name="Ng V."/>
            <person name="Clum A."/>
            <person name="Steindorff A."/>
            <person name="Ohm R.A."/>
            <person name="Martin F."/>
            <person name="Silar P."/>
            <person name="Natvig D.O."/>
            <person name="Lalanne C."/>
            <person name="Gautier V."/>
            <person name="Ament-Velasquez S.L."/>
            <person name="Kruys A."/>
            <person name="Hutchinson M.I."/>
            <person name="Powell A.J."/>
            <person name="Barry K."/>
            <person name="Miller A.N."/>
            <person name="Grigoriev I.V."/>
            <person name="Debuchy R."/>
            <person name="Gladieux P."/>
            <person name="Hiltunen Thoren M."/>
            <person name="Johannesson H."/>
        </authorList>
    </citation>
    <scope>NUCLEOTIDE SEQUENCE</scope>
    <source>
        <strain evidence="2">CBS 118394</strain>
    </source>
</reference>
<feature type="signal peptide" evidence="1">
    <location>
        <begin position="1"/>
        <end position="23"/>
    </location>
</feature>
<sequence length="111" mass="12370">MHFNFSFTLVALWLVLGLQGVFGQNYPVCTRELAATDECADVINPNACYNQYKFSGTRTLSCIDGKDDADRKRKVCQCCTCVGTQMCTWVTQQKFCTGSTTGKANKRAVEF</sequence>
<gene>
    <name evidence="2" type="ORF">B0H66DRAFT_532419</name>
</gene>
<dbReference type="Proteomes" id="UP001283341">
    <property type="component" value="Unassembled WGS sequence"/>
</dbReference>
<comment type="caution">
    <text evidence="2">The sequence shown here is derived from an EMBL/GenBank/DDBJ whole genome shotgun (WGS) entry which is preliminary data.</text>
</comment>